<evidence type="ECO:0000313" key="1">
    <source>
        <dbReference type="EMBL" id="KAK5794194.1"/>
    </source>
</evidence>
<sequence>MATVNATRVCGQPCGWPYARDDCVVDEGMVVCSTRPCGGLNVAVWATRARPSWACRLTQACHTGVWILGQVVWATQARPIWPYRPHGCVGPHGQITRVCRPIIQKFSLRVGFAYEEEVF</sequence>
<comment type="caution">
    <text evidence="1">The sequence shown here is derived from an EMBL/GenBank/DDBJ whole genome shotgun (WGS) entry which is preliminary data.</text>
</comment>
<reference evidence="1 2" key="1">
    <citation type="submission" date="2023-03" db="EMBL/GenBank/DDBJ databases">
        <title>WGS of Gossypium arboreum.</title>
        <authorList>
            <person name="Yu D."/>
        </authorList>
    </citation>
    <scope>NUCLEOTIDE SEQUENCE [LARGE SCALE GENOMIC DNA]</scope>
    <source>
        <tissue evidence="1">Leaf</tissue>
    </source>
</reference>
<dbReference type="Proteomes" id="UP001358586">
    <property type="component" value="Chromosome 10"/>
</dbReference>
<protein>
    <submittedName>
        <fullName evidence="1">Uncharacterized protein</fullName>
    </submittedName>
</protein>
<keyword evidence="2" id="KW-1185">Reference proteome</keyword>
<organism evidence="1 2">
    <name type="scientific">Gossypium arboreum</name>
    <name type="common">Tree cotton</name>
    <name type="synonym">Gossypium nanking</name>
    <dbReference type="NCBI Taxonomy" id="29729"/>
    <lineage>
        <taxon>Eukaryota</taxon>
        <taxon>Viridiplantae</taxon>
        <taxon>Streptophyta</taxon>
        <taxon>Embryophyta</taxon>
        <taxon>Tracheophyta</taxon>
        <taxon>Spermatophyta</taxon>
        <taxon>Magnoliopsida</taxon>
        <taxon>eudicotyledons</taxon>
        <taxon>Gunneridae</taxon>
        <taxon>Pentapetalae</taxon>
        <taxon>rosids</taxon>
        <taxon>malvids</taxon>
        <taxon>Malvales</taxon>
        <taxon>Malvaceae</taxon>
        <taxon>Malvoideae</taxon>
        <taxon>Gossypium</taxon>
    </lineage>
</organism>
<gene>
    <name evidence="1" type="ORF">PVK06_035405</name>
</gene>
<evidence type="ECO:0000313" key="2">
    <source>
        <dbReference type="Proteomes" id="UP001358586"/>
    </source>
</evidence>
<accession>A0ABR0NIU7</accession>
<name>A0ABR0NIU7_GOSAR</name>
<dbReference type="EMBL" id="JARKNE010000010">
    <property type="protein sequence ID" value="KAK5794194.1"/>
    <property type="molecule type" value="Genomic_DNA"/>
</dbReference>
<proteinExistence type="predicted"/>